<dbReference type="InterPro" id="IPR024079">
    <property type="entry name" value="MetalloPept_cat_dom_sf"/>
</dbReference>
<protein>
    <recommendedName>
        <fullName evidence="4">Peptidase M10 metallopeptidase domain-containing protein</fullName>
    </recommendedName>
</protein>
<reference evidence="2 3" key="1">
    <citation type="submission" date="2016-07" db="EMBL/GenBank/DDBJ databases">
        <authorList>
            <person name="Townsley L."/>
            <person name="Shank E.A."/>
        </authorList>
    </citation>
    <scope>NUCLEOTIDE SEQUENCE [LARGE SCALE GENOMIC DNA]</scope>
    <source>
        <strain evidence="2 3">CH01</strain>
    </source>
</reference>
<comment type="caution">
    <text evidence="2">The sequence shown here is derived from an EMBL/GenBank/DDBJ whole genome shotgun (WGS) entry which is preliminary data.</text>
</comment>
<gene>
    <name evidence="2" type="ORF">BED47_04005</name>
</gene>
<organism evidence="2 3">
    <name type="scientific">Gottfriedia luciferensis</name>
    <dbReference type="NCBI Taxonomy" id="178774"/>
    <lineage>
        <taxon>Bacteria</taxon>
        <taxon>Bacillati</taxon>
        <taxon>Bacillota</taxon>
        <taxon>Bacilli</taxon>
        <taxon>Bacillales</taxon>
        <taxon>Bacillaceae</taxon>
        <taxon>Gottfriedia</taxon>
    </lineage>
</organism>
<name>A0ABX2ZVL1_9BACI</name>
<dbReference type="EMBL" id="MDKC01000002">
    <property type="protein sequence ID" value="ODG93457.1"/>
    <property type="molecule type" value="Genomic_DNA"/>
</dbReference>
<feature type="signal peptide" evidence="1">
    <location>
        <begin position="1"/>
        <end position="25"/>
    </location>
</feature>
<keyword evidence="3" id="KW-1185">Reference proteome</keyword>
<dbReference type="Gene3D" id="3.40.390.10">
    <property type="entry name" value="Collagenase (Catalytic Domain)"/>
    <property type="match status" value="1"/>
</dbReference>
<sequence length="195" mass="22050">MKRFVKKALLLGITFVFMTPINAKAYTTFNGHKMSFGIGNYGNSTKFYWVDSSANTYSTKIANSFDRWIYSTKYAGITTPISYRKTTSKSASTVDIYKVKSIGTGIVGQTMFFVNQTKVNPSVQNWYWSKIELSESLLSKFPQYQQVTISHEIGHAFGLSHAAKQLMDPGADLAYSIGIEFPRKDEFNGINYLYK</sequence>
<proteinExistence type="predicted"/>
<feature type="chain" id="PRO_5046285720" description="Peptidase M10 metallopeptidase domain-containing protein" evidence="1">
    <location>
        <begin position="26"/>
        <end position="195"/>
    </location>
</feature>
<evidence type="ECO:0000256" key="1">
    <source>
        <dbReference type="SAM" id="SignalP"/>
    </source>
</evidence>
<accession>A0ABX2ZVL1</accession>
<evidence type="ECO:0000313" key="3">
    <source>
        <dbReference type="Proteomes" id="UP000094580"/>
    </source>
</evidence>
<evidence type="ECO:0008006" key="4">
    <source>
        <dbReference type="Google" id="ProtNLM"/>
    </source>
</evidence>
<dbReference type="RefSeq" id="WP_069032521.1">
    <property type="nucleotide sequence ID" value="NZ_MDKC01000002.1"/>
</dbReference>
<keyword evidence="1" id="KW-0732">Signal</keyword>
<dbReference type="Proteomes" id="UP000094580">
    <property type="component" value="Unassembled WGS sequence"/>
</dbReference>
<evidence type="ECO:0000313" key="2">
    <source>
        <dbReference type="EMBL" id="ODG93457.1"/>
    </source>
</evidence>
<dbReference type="SUPFAM" id="SSF55486">
    <property type="entry name" value="Metalloproteases ('zincins'), catalytic domain"/>
    <property type="match status" value="1"/>
</dbReference>